<dbReference type="InterPro" id="IPR000276">
    <property type="entry name" value="GPCR_Rhodpsn"/>
</dbReference>
<feature type="transmembrane region" description="Helical" evidence="9">
    <location>
        <begin position="213"/>
        <end position="236"/>
    </location>
</feature>
<evidence type="ECO:0000256" key="8">
    <source>
        <dbReference type="ARBA" id="ARBA00023224"/>
    </source>
</evidence>
<evidence type="ECO:0000313" key="13">
    <source>
        <dbReference type="WBParaSite" id="TCNE_0000598801-mRNA-1"/>
    </source>
</evidence>
<name>A0A183UBW8_TOXCA</name>
<dbReference type="GO" id="GO:0005886">
    <property type="term" value="C:plasma membrane"/>
    <property type="evidence" value="ECO:0007669"/>
    <property type="project" value="UniProtKB-SubCell"/>
</dbReference>
<evidence type="ECO:0000256" key="6">
    <source>
        <dbReference type="ARBA" id="ARBA00023136"/>
    </source>
</evidence>
<dbReference type="PANTHER" id="PTHR24249">
    <property type="entry name" value="HISTAMINE RECEPTOR-RELATED G-PROTEIN COUPLED RECEPTOR"/>
    <property type="match status" value="1"/>
</dbReference>
<evidence type="ECO:0000256" key="9">
    <source>
        <dbReference type="SAM" id="Phobius"/>
    </source>
</evidence>
<keyword evidence="7" id="KW-0675">Receptor</keyword>
<proteinExistence type="predicted"/>
<reference evidence="13" key="1">
    <citation type="submission" date="2016-06" db="UniProtKB">
        <authorList>
            <consortium name="WormBaseParasite"/>
        </authorList>
    </citation>
    <scope>IDENTIFICATION</scope>
</reference>
<keyword evidence="12" id="KW-1185">Reference proteome</keyword>
<dbReference type="Proteomes" id="UP000050794">
    <property type="component" value="Unassembled WGS sequence"/>
</dbReference>
<dbReference type="SUPFAM" id="SSF81321">
    <property type="entry name" value="Family A G protein-coupled receptor-like"/>
    <property type="match status" value="1"/>
</dbReference>
<dbReference type="Gene3D" id="1.20.1070.10">
    <property type="entry name" value="Rhodopsin 7-helix transmembrane proteins"/>
    <property type="match status" value="1"/>
</dbReference>
<protein>
    <submittedName>
        <fullName evidence="13">G_PROTEIN_RECEP_F1_2 domain-containing protein</fullName>
    </submittedName>
</protein>
<evidence type="ECO:0000313" key="11">
    <source>
        <dbReference type="EMBL" id="VDM37261.1"/>
    </source>
</evidence>
<dbReference type="AlphaFoldDB" id="A0A183UBW8"/>
<keyword evidence="3 9" id="KW-0812">Transmembrane</keyword>
<evidence type="ECO:0000256" key="2">
    <source>
        <dbReference type="ARBA" id="ARBA00022475"/>
    </source>
</evidence>
<evidence type="ECO:0000313" key="12">
    <source>
        <dbReference type="Proteomes" id="UP000050794"/>
    </source>
</evidence>
<evidence type="ECO:0000256" key="5">
    <source>
        <dbReference type="ARBA" id="ARBA00023040"/>
    </source>
</evidence>
<keyword evidence="8" id="KW-0807">Transducer</keyword>
<dbReference type="EMBL" id="UYWY01019420">
    <property type="protein sequence ID" value="VDM37261.1"/>
    <property type="molecule type" value="Genomic_DNA"/>
</dbReference>
<dbReference type="WBParaSite" id="TCNE_0000598801-mRNA-1">
    <property type="protein sequence ID" value="TCNE_0000598801-mRNA-1"/>
    <property type="gene ID" value="TCNE_0000598801"/>
</dbReference>
<comment type="subcellular location">
    <subcellularLocation>
        <location evidence="1">Cell membrane</location>
        <topology evidence="1">Multi-pass membrane protein</topology>
    </subcellularLocation>
</comment>
<keyword evidence="6 9" id="KW-0472">Membrane</keyword>
<keyword evidence="2" id="KW-1003">Cell membrane</keyword>
<evidence type="ECO:0000256" key="4">
    <source>
        <dbReference type="ARBA" id="ARBA00022989"/>
    </source>
</evidence>
<dbReference type="Pfam" id="PF00001">
    <property type="entry name" value="7tm_1"/>
    <property type="match status" value="1"/>
</dbReference>
<feature type="transmembrane region" description="Helical" evidence="9">
    <location>
        <begin position="65"/>
        <end position="86"/>
    </location>
</feature>
<evidence type="ECO:0000259" key="10">
    <source>
        <dbReference type="PROSITE" id="PS50262"/>
    </source>
</evidence>
<feature type="transmembrane region" description="Helical" evidence="9">
    <location>
        <begin position="179"/>
        <end position="201"/>
    </location>
</feature>
<feature type="transmembrane region" description="Helical" evidence="9">
    <location>
        <begin position="248"/>
        <end position="267"/>
    </location>
</feature>
<feature type="transmembrane region" description="Helical" evidence="9">
    <location>
        <begin position="139"/>
        <end position="159"/>
    </location>
</feature>
<dbReference type="CDD" id="cd00637">
    <property type="entry name" value="7tm_classA_rhodopsin-like"/>
    <property type="match status" value="1"/>
</dbReference>
<evidence type="ECO:0000256" key="1">
    <source>
        <dbReference type="ARBA" id="ARBA00004651"/>
    </source>
</evidence>
<sequence length="319" mass="36279">MQVFKQLQAMDPLQTMLYTVCIPLILMICLLAAILNIFVLLARLHVKTRSNSLELTFSLAASDTWTSIVVGASLFINSYMPVILGIRQSSLCYSLTLEAFRSGGLLTGMLHLLALAICHFLTTAKPFNHEKILSRQKTYAVIILIWILPPLAFVVYFSAWPNQGYRIDKCADVSFYDNIYFRLVISCFIISLMLTTGFLYWRLLKKLNERRTVMTSGLIFGTFLIGWLPASLQYVLTAVGMPLHNVQSIWLNVIALISLVLIMAKTLTNPIIYATRIPEIRQFVTGRLLRARRLKKNDGLREETLKDEQPMLRKGIPNE</sequence>
<keyword evidence="4 9" id="KW-1133">Transmembrane helix</keyword>
<dbReference type="InterPro" id="IPR050569">
    <property type="entry name" value="TAAR"/>
</dbReference>
<organism evidence="12 13">
    <name type="scientific">Toxocara canis</name>
    <name type="common">Canine roundworm</name>
    <dbReference type="NCBI Taxonomy" id="6265"/>
    <lineage>
        <taxon>Eukaryota</taxon>
        <taxon>Metazoa</taxon>
        <taxon>Ecdysozoa</taxon>
        <taxon>Nematoda</taxon>
        <taxon>Chromadorea</taxon>
        <taxon>Rhabditida</taxon>
        <taxon>Spirurina</taxon>
        <taxon>Ascaridomorpha</taxon>
        <taxon>Ascaridoidea</taxon>
        <taxon>Toxocaridae</taxon>
        <taxon>Toxocara</taxon>
    </lineage>
</organism>
<keyword evidence="5" id="KW-0297">G-protein coupled receptor</keyword>
<reference evidence="11 12" key="2">
    <citation type="submission" date="2018-11" db="EMBL/GenBank/DDBJ databases">
        <authorList>
            <consortium name="Pathogen Informatics"/>
        </authorList>
    </citation>
    <scope>NUCLEOTIDE SEQUENCE [LARGE SCALE GENOMIC DNA]</scope>
</reference>
<gene>
    <name evidence="11" type="ORF">TCNE_LOCUS5988</name>
</gene>
<dbReference type="PRINTS" id="PR00237">
    <property type="entry name" value="GPCRRHODOPSN"/>
</dbReference>
<accession>A0A183UBW8</accession>
<dbReference type="PANTHER" id="PTHR24249:SF418">
    <property type="entry name" value="G-PROTEIN COUPLED RECEPTORS FAMILY 1 PROFILE DOMAIN-CONTAINING PROTEIN"/>
    <property type="match status" value="1"/>
</dbReference>
<evidence type="ECO:0000256" key="7">
    <source>
        <dbReference type="ARBA" id="ARBA00023170"/>
    </source>
</evidence>
<evidence type="ECO:0000256" key="3">
    <source>
        <dbReference type="ARBA" id="ARBA00022692"/>
    </source>
</evidence>
<feature type="domain" description="G-protein coupled receptors family 1 profile" evidence="10">
    <location>
        <begin position="32"/>
        <end position="273"/>
    </location>
</feature>
<feature type="transmembrane region" description="Helical" evidence="9">
    <location>
        <begin position="16"/>
        <end position="44"/>
    </location>
</feature>
<dbReference type="GO" id="GO:0004930">
    <property type="term" value="F:G protein-coupled receptor activity"/>
    <property type="evidence" value="ECO:0007669"/>
    <property type="project" value="UniProtKB-KW"/>
</dbReference>
<dbReference type="InterPro" id="IPR017452">
    <property type="entry name" value="GPCR_Rhodpsn_7TM"/>
</dbReference>
<dbReference type="PROSITE" id="PS50262">
    <property type="entry name" value="G_PROTEIN_RECEP_F1_2"/>
    <property type="match status" value="1"/>
</dbReference>
<feature type="transmembrane region" description="Helical" evidence="9">
    <location>
        <begin position="106"/>
        <end position="127"/>
    </location>
</feature>